<dbReference type="SUPFAM" id="SSF89360">
    <property type="entry name" value="HesB-like domain"/>
    <property type="match status" value="1"/>
</dbReference>
<sequence length="95" mass="11142">MEMTMSEKAFEWYKNELNLESGDHIKFHVRYGGCSTVQKGFSLGIIKEDPDQPIAQIVKDGITFFVEDKEAWYFDGHDLHIEFNDDLNEPTFDYE</sequence>
<accession>A0ABN8AEG4</accession>
<dbReference type="EMBL" id="CAKJTJ010000014">
    <property type="protein sequence ID" value="CAG9621892.1"/>
    <property type="molecule type" value="Genomic_DNA"/>
</dbReference>
<dbReference type="InterPro" id="IPR000361">
    <property type="entry name" value="ATAP_core_dom"/>
</dbReference>
<evidence type="ECO:0000313" key="4">
    <source>
        <dbReference type="Proteomes" id="UP000789833"/>
    </source>
</evidence>
<evidence type="ECO:0000259" key="2">
    <source>
        <dbReference type="Pfam" id="PF01521"/>
    </source>
</evidence>
<gene>
    <name evidence="3" type="ORF">BACCIP111883_02683</name>
</gene>
<dbReference type="InterPro" id="IPR035903">
    <property type="entry name" value="HesB-like_dom_sf"/>
</dbReference>
<proteinExistence type="inferred from homology"/>
<dbReference type="PIRSF" id="PIRSF034852">
    <property type="entry name" value="UCP034852"/>
    <property type="match status" value="1"/>
</dbReference>
<feature type="domain" description="Core" evidence="2">
    <location>
        <begin position="1"/>
        <end position="89"/>
    </location>
</feature>
<dbReference type="RefSeq" id="WP_230501872.1">
    <property type="nucleotide sequence ID" value="NZ_CAKJTJ010000014.1"/>
</dbReference>
<dbReference type="Gene3D" id="2.60.300.12">
    <property type="entry name" value="HesB-like domain"/>
    <property type="match status" value="1"/>
</dbReference>
<dbReference type="Proteomes" id="UP000789833">
    <property type="component" value="Unassembled WGS sequence"/>
</dbReference>
<dbReference type="InterPro" id="IPR008326">
    <property type="entry name" value="PdhI-like"/>
</dbReference>
<protein>
    <recommendedName>
        <fullName evidence="2">Core domain-containing protein</fullName>
    </recommendedName>
</protein>
<dbReference type="Pfam" id="PF01521">
    <property type="entry name" value="Fe-S_biosyn"/>
    <property type="match status" value="1"/>
</dbReference>
<comment type="similarity">
    <text evidence="1">Belongs to the HesB/IscA family.</text>
</comment>
<keyword evidence="4" id="KW-1185">Reference proteome</keyword>
<reference evidence="3 4" key="1">
    <citation type="submission" date="2021-10" db="EMBL/GenBank/DDBJ databases">
        <authorList>
            <person name="Criscuolo A."/>
        </authorList>
    </citation>
    <scope>NUCLEOTIDE SEQUENCE [LARGE SCALE GENOMIC DNA]</scope>
    <source>
        <strain evidence="4">CIP 111883</strain>
    </source>
</reference>
<evidence type="ECO:0000313" key="3">
    <source>
        <dbReference type="EMBL" id="CAG9621892.1"/>
    </source>
</evidence>
<name>A0ABN8AEG4_9BACI</name>
<organism evidence="3 4">
    <name type="scientific">Sutcliffiella rhizosphaerae</name>
    <dbReference type="NCBI Taxonomy" id="2880967"/>
    <lineage>
        <taxon>Bacteria</taxon>
        <taxon>Bacillati</taxon>
        <taxon>Bacillota</taxon>
        <taxon>Bacilli</taxon>
        <taxon>Bacillales</taxon>
        <taxon>Bacillaceae</taxon>
        <taxon>Sutcliffiella</taxon>
    </lineage>
</organism>
<evidence type="ECO:0000256" key="1">
    <source>
        <dbReference type="ARBA" id="ARBA00006718"/>
    </source>
</evidence>
<comment type="caution">
    <text evidence="3">The sequence shown here is derived from an EMBL/GenBank/DDBJ whole genome shotgun (WGS) entry which is preliminary data.</text>
</comment>